<evidence type="ECO:0000256" key="4">
    <source>
        <dbReference type="ARBA" id="ARBA00022989"/>
    </source>
</evidence>
<feature type="transmembrane region" description="Helical" evidence="6">
    <location>
        <begin position="20"/>
        <end position="44"/>
    </location>
</feature>
<dbReference type="GO" id="GO:0046943">
    <property type="term" value="F:carboxylic acid transmembrane transporter activity"/>
    <property type="evidence" value="ECO:0007669"/>
    <property type="project" value="TreeGrafter"/>
</dbReference>
<evidence type="ECO:0000256" key="2">
    <source>
        <dbReference type="ARBA" id="ARBA00022448"/>
    </source>
</evidence>
<feature type="transmembrane region" description="Helical" evidence="6">
    <location>
        <begin position="85"/>
        <end position="103"/>
    </location>
</feature>
<feature type="domain" description="Major facilitator superfamily (MFS) profile" evidence="7">
    <location>
        <begin position="19"/>
        <end position="431"/>
    </location>
</feature>
<feature type="transmembrane region" description="Helical" evidence="6">
    <location>
        <begin position="250"/>
        <end position="270"/>
    </location>
</feature>
<dbReference type="PANTHER" id="PTHR23508:SF10">
    <property type="entry name" value="CARBOXYLIC ACID TRANSPORTER PROTEIN HOMOLOG"/>
    <property type="match status" value="1"/>
</dbReference>
<keyword evidence="2" id="KW-0813">Transport</keyword>
<feature type="transmembrane region" description="Helical" evidence="6">
    <location>
        <begin position="409"/>
        <end position="427"/>
    </location>
</feature>
<evidence type="ECO:0000256" key="1">
    <source>
        <dbReference type="ARBA" id="ARBA00004651"/>
    </source>
</evidence>
<dbReference type="GO" id="GO:0005886">
    <property type="term" value="C:plasma membrane"/>
    <property type="evidence" value="ECO:0007669"/>
    <property type="project" value="UniProtKB-SubCell"/>
</dbReference>
<evidence type="ECO:0000256" key="5">
    <source>
        <dbReference type="ARBA" id="ARBA00023136"/>
    </source>
</evidence>
<keyword evidence="5 6" id="KW-0472">Membrane</keyword>
<feature type="transmembrane region" description="Helical" evidence="6">
    <location>
        <begin position="109"/>
        <end position="130"/>
    </location>
</feature>
<name>A0A151A2U8_9STAP</name>
<comment type="subcellular location">
    <subcellularLocation>
        <location evidence="1">Cell membrane</location>
        <topology evidence="1">Multi-pass membrane protein</topology>
    </subcellularLocation>
</comment>
<dbReference type="Pfam" id="PF00083">
    <property type="entry name" value="Sugar_tr"/>
    <property type="match status" value="1"/>
</dbReference>
<feature type="transmembrane region" description="Helical" evidence="6">
    <location>
        <begin position="290"/>
        <end position="307"/>
    </location>
</feature>
<dbReference type="RefSeq" id="WP_061853982.1">
    <property type="nucleotide sequence ID" value="NZ_LUGM01000002.1"/>
</dbReference>
<feature type="transmembrane region" description="Helical" evidence="6">
    <location>
        <begin position="50"/>
        <end position="73"/>
    </location>
</feature>
<dbReference type="PROSITE" id="PS00217">
    <property type="entry name" value="SUGAR_TRANSPORT_2"/>
    <property type="match status" value="1"/>
</dbReference>
<dbReference type="Proteomes" id="UP000075418">
    <property type="component" value="Unassembled WGS sequence"/>
</dbReference>
<dbReference type="InterPro" id="IPR036259">
    <property type="entry name" value="MFS_trans_sf"/>
</dbReference>
<dbReference type="SUPFAM" id="SSF103473">
    <property type="entry name" value="MFS general substrate transporter"/>
    <property type="match status" value="1"/>
</dbReference>
<dbReference type="InterPro" id="IPR005828">
    <property type="entry name" value="MFS_sugar_transport-like"/>
</dbReference>
<dbReference type="InterPro" id="IPR020846">
    <property type="entry name" value="MFS_dom"/>
</dbReference>
<feature type="transmembrane region" description="Helical" evidence="6">
    <location>
        <begin position="174"/>
        <end position="195"/>
    </location>
</feature>
<keyword evidence="3 6" id="KW-0812">Transmembrane</keyword>
<organism evidence="8 9">
    <name type="scientific">Staphylococcus kloosii</name>
    <dbReference type="NCBI Taxonomy" id="29384"/>
    <lineage>
        <taxon>Bacteria</taxon>
        <taxon>Bacillati</taxon>
        <taxon>Bacillota</taxon>
        <taxon>Bacilli</taxon>
        <taxon>Bacillales</taxon>
        <taxon>Staphylococcaceae</taxon>
        <taxon>Staphylococcus</taxon>
    </lineage>
</organism>
<keyword evidence="4 6" id="KW-1133">Transmembrane helix</keyword>
<dbReference type="Gene3D" id="1.20.1250.20">
    <property type="entry name" value="MFS general substrate transporter like domains"/>
    <property type="match status" value="1"/>
</dbReference>
<accession>A0A151A2U8</accession>
<dbReference type="PROSITE" id="PS50850">
    <property type="entry name" value="MFS"/>
    <property type="match status" value="1"/>
</dbReference>
<feature type="transmembrane region" description="Helical" evidence="6">
    <location>
        <begin position="142"/>
        <end position="168"/>
    </location>
</feature>
<reference evidence="8 9" key="1">
    <citation type="submission" date="2016-02" db="EMBL/GenBank/DDBJ databases">
        <title>Draft genome sequence of hydrocarbon degrading Staphylococcus saprophyticus Strain CNV2, isolated from crude-oil contaminated soil from Noonmati Oil Refinery, Guwahati, Assam, India.</title>
        <authorList>
            <person name="Mukherjee A."/>
            <person name="Chettri B."/>
            <person name="Langpoklakpam J."/>
            <person name="Singh A.K."/>
            <person name="Chattopadhyay D.J."/>
        </authorList>
    </citation>
    <scope>NUCLEOTIDE SEQUENCE [LARGE SCALE GENOMIC DNA]</scope>
    <source>
        <strain evidence="8 9">CNV2</strain>
    </source>
</reference>
<protein>
    <submittedName>
        <fullName evidence="8">Metabolite transporter</fullName>
    </submittedName>
</protein>
<evidence type="ECO:0000313" key="8">
    <source>
        <dbReference type="EMBL" id="KYH13751.1"/>
    </source>
</evidence>
<dbReference type="CDD" id="cd17316">
    <property type="entry name" value="MFS_SV2_like"/>
    <property type="match status" value="1"/>
</dbReference>
<sequence>MEKTKAMEDVPFCRFHMKIFAYCSGSSFVDGYALGIIAIALSIMQKDINMSVTTVGLLGMGTLLGMVFGGLVGGYFTDLIGRKKMFIIDMLLLGVFTISQFFVTDPTQLIILRILIGVTLGMDYPIAGSLMSEFAPKKNRGALLGGINAFWFIGYAVSFIVGYLLIPIGNETSWRWMLASGAVPVVVLLFARLNMPESPHWLLKHGKKQKAEDIVQSVFGDHVQVSQNEHSEQKPNLLDIFRNGYGKRTLFISIFWSVQVMTTFAIGTYIPEILSEFSLKGGSQEYLGSAIINLFYLIGAFPALYFVEKIGRRPTLLWPFLITTIALFVLGVVSGNNPPFWIILLLFVIYGIFNTGMSSHQWIYPYELYPTHFRGTGGGFTTTVSRIASAISTFFFPVILSNYGLSTTMYISSGLLFIGFVVSIFMAPETKNKGLDDASSATVIKPEIN</sequence>
<gene>
    <name evidence="8" type="ORF">A0131_02880</name>
</gene>
<evidence type="ECO:0000313" key="9">
    <source>
        <dbReference type="Proteomes" id="UP000075418"/>
    </source>
</evidence>
<feature type="transmembrane region" description="Helical" evidence="6">
    <location>
        <begin position="316"/>
        <end position="334"/>
    </location>
</feature>
<evidence type="ECO:0000256" key="6">
    <source>
        <dbReference type="SAM" id="Phobius"/>
    </source>
</evidence>
<feature type="transmembrane region" description="Helical" evidence="6">
    <location>
        <begin position="384"/>
        <end position="403"/>
    </location>
</feature>
<comment type="caution">
    <text evidence="8">The sequence shown here is derived from an EMBL/GenBank/DDBJ whole genome shotgun (WGS) entry which is preliminary data.</text>
</comment>
<dbReference type="PANTHER" id="PTHR23508">
    <property type="entry name" value="CARBOXYLIC ACID TRANSPORTER PROTEIN HOMOLOG"/>
    <property type="match status" value="1"/>
</dbReference>
<proteinExistence type="predicted"/>
<dbReference type="EMBL" id="LUGM01000002">
    <property type="protein sequence ID" value="KYH13751.1"/>
    <property type="molecule type" value="Genomic_DNA"/>
</dbReference>
<evidence type="ECO:0000259" key="7">
    <source>
        <dbReference type="PROSITE" id="PS50850"/>
    </source>
</evidence>
<feature type="transmembrane region" description="Helical" evidence="6">
    <location>
        <begin position="340"/>
        <end position="363"/>
    </location>
</feature>
<evidence type="ECO:0000256" key="3">
    <source>
        <dbReference type="ARBA" id="ARBA00022692"/>
    </source>
</evidence>
<dbReference type="AlphaFoldDB" id="A0A151A2U8"/>
<dbReference type="InterPro" id="IPR005829">
    <property type="entry name" value="Sugar_transporter_CS"/>
</dbReference>